<dbReference type="InterPro" id="IPR048082">
    <property type="entry name" value="ParC-like"/>
</dbReference>
<dbReference type="EMBL" id="CP106883">
    <property type="protein sequence ID" value="UYG53992.1"/>
    <property type="molecule type" value="Genomic_DNA"/>
</dbReference>
<organism evidence="2 3">
    <name type="scientific">Comamonas endophytica</name>
    <dbReference type="NCBI Taxonomy" id="2949090"/>
    <lineage>
        <taxon>Bacteria</taxon>
        <taxon>Pseudomonadati</taxon>
        <taxon>Pseudomonadota</taxon>
        <taxon>Betaproteobacteria</taxon>
        <taxon>Burkholderiales</taxon>
        <taxon>Comamonadaceae</taxon>
        <taxon>Comamonas</taxon>
    </lineage>
</organism>
<name>A0ABY6GHA9_9BURK</name>
<dbReference type="Proteomes" id="UP001162800">
    <property type="component" value="Plasmid unnamed2"/>
</dbReference>
<accession>A0ABY6GHA9</accession>
<keyword evidence="2" id="KW-0614">Plasmid</keyword>
<geneLocation type="plasmid" evidence="2 3">
    <name>unnamed2</name>
</geneLocation>
<sequence length="100" mass="10655">MLTTTASVVLPRILKELVVAGVVSDARVEPDDKGLVIVLRAGVNERVLGAARGGLRYFQSLDGVASVLQSYGITRFTVETGDWVPRTMRPQQGGGAEADE</sequence>
<dbReference type="EMBL" id="CP106883">
    <property type="protein sequence ID" value="UYG54030.1"/>
    <property type="molecule type" value="Genomic_DNA"/>
</dbReference>
<reference evidence="2" key="1">
    <citation type="submission" date="2022-09" db="EMBL/GenBank/DDBJ databases">
        <title>The complete genome of Acidovorax sp. 5MLIR.</title>
        <authorList>
            <person name="Liu L."/>
            <person name="Yue J."/>
            <person name="Yang F."/>
            <person name="Yuan J."/>
            <person name="Li L."/>
        </authorList>
    </citation>
    <scope>NUCLEOTIDE SEQUENCE</scope>
    <source>
        <strain evidence="2">5MLIR</strain>
        <plasmid evidence="2">unnamed2</plasmid>
    </source>
</reference>
<evidence type="ECO:0000313" key="3">
    <source>
        <dbReference type="Proteomes" id="UP001162800"/>
    </source>
</evidence>
<dbReference type="NCBIfam" id="NF041544">
    <property type="entry name" value="ParC"/>
    <property type="match status" value="1"/>
</dbReference>
<keyword evidence="3" id="KW-1185">Reference proteome</keyword>
<dbReference type="RefSeq" id="WP_231045071.1">
    <property type="nucleotide sequence ID" value="NZ_CP106883.1"/>
</dbReference>
<protein>
    <submittedName>
        <fullName evidence="2">Partition protein C</fullName>
    </submittedName>
</protein>
<evidence type="ECO:0000313" key="2">
    <source>
        <dbReference type="EMBL" id="UYG54030.1"/>
    </source>
</evidence>
<proteinExistence type="predicted"/>
<evidence type="ECO:0000313" key="1">
    <source>
        <dbReference type="EMBL" id="UYG53992.1"/>
    </source>
</evidence>
<gene>
    <name evidence="2" type="ORF">M9799_20100</name>
    <name evidence="1" type="ORF">M9799_20540</name>
</gene>